<proteinExistence type="predicted"/>
<dbReference type="EMBL" id="KL198044">
    <property type="protein sequence ID" value="KDQ13303.1"/>
    <property type="molecule type" value="Genomic_DNA"/>
</dbReference>
<name>A0A067MC33_BOTB1</name>
<dbReference type="InParanoid" id="A0A067MC33"/>
<evidence type="ECO:0000313" key="2">
    <source>
        <dbReference type="Proteomes" id="UP000027195"/>
    </source>
</evidence>
<organism evidence="1 2">
    <name type="scientific">Botryobasidium botryosum (strain FD-172 SS1)</name>
    <dbReference type="NCBI Taxonomy" id="930990"/>
    <lineage>
        <taxon>Eukaryota</taxon>
        <taxon>Fungi</taxon>
        <taxon>Dikarya</taxon>
        <taxon>Basidiomycota</taxon>
        <taxon>Agaricomycotina</taxon>
        <taxon>Agaricomycetes</taxon>
        <taxon>Cantharellales</taxon>
        <taxon>Botryobasidiaceae</taxon>
        <taxon>Botryobasidium</taxon>
    </lineage>
</organism>
<evidence type="ECO:0000313" key="1">
    <source>
        <dbReference type="EMBL" id="KDQ13303.1"/>
    </source>
</evidence>
<dbReference type="AlphaFoldDB" id="A0A067MC33"/>
<reference evidence="2" key="1">
    <citation type="journal article" date="2014" name="Proc. Natl. Acad. Sci. U.S.A.">
        <title>Extensive sampling of basidiomycete genomes demonstrates inadequacy of the white-rot/brown-rot paradigm for wood decay fungi.</title>
        <authorList>
            <person name="Riley R."/>
            <person name="Salamov A.A."/>
            <person name="Brown D.W."/>
            <person name="Nagy L.G."/>
            <person name="Floudas D."/>
            <person name="Held B.W."/>
            <person name="Levasseur A."/>
            <person name="Lombard V."/>
            <person name="Morin E."/>
            <person name="Otillar R."/>
            <person name="Lindquist E.A."/>
            <person name="Sun H."/>
            <person name="LaButti K.M."/>
            <person name="Schmutz J."/>
            <person name="Jabbour D."/>
            <person name="Luo H."/>
            <person name="Baker S.E."/>
            <person name="Pisabarro A.G."/>
            <person name="Walton J.D."/>
            <person name="Blanchette R.A."/>
            <person name="Henrissat B."/>
            <person name="Martin F."/>
            <person name="Cullen D."/>
            <person name="Hibbett D.S."/>
            <person name="Grigoriev I.V."/>
        </authorList>
    </citation>
    <scope>NUCLEOTIDE SEQUENCE [LARGE SCALE GENOMIC DNA]</scope>
    <source>
        <strain evidence="2">FD-172 SS1</strain>
    </source>
</reference>
<keyword evidence="2" id="KW-1185">Reference proteome</keyword>
<accession>A0A067MC33</accession>
<gene>
    <name evidence="1" type="ORF">BOTBODRAFT_372640</name>
</gene>
<sequence length="77" mass="8629">MTPTRKLQYSVIDTYRSWCRCTRRWRLVLGSERAHEFINSSPGVSMILIPGMGSPLPAGCISLEVCGFHFIVVVMAV</sequence>
<dbReference type="HOGENOM" id="CLU_2637752_0_0_1"/>
<dbReference type="Proteomes" id="UP000027195">
    <property type="component" value="Unassembled WGS sequence"/>
</dbReference>
<protein>
    <submittedName>
        <fullName evidence="1">Uncharacterized protein</fullName>
    </submittedName>
</protein>